<feature type="transmembrane region" description="Helical" evidence="6">
    <location>
        <begin position="176"/>
        <end position="199"/>
    </location>
</feature>
<evidence type="ECO:0000256" key="1">
    <source>
        <dbReference type="ARBA" id="ARBA00004651"/>
    </source>
</evidence>
<dbReference type="PANTHER" id="PTHR30250">
    <property type="entry name" value="PST FAMILY PREDICTED COLANIC ACID TRANSPORTER"/>
    <property type="match status" value="1"/>
</dbReference>
<feature type="transmembrane region" description="Helical" evidence="6">
    <location>
        <begin position="92"/>
        <end position="112"/>
    </location>
</feature>
<feature type="transmembrane region" description="Helical" evidence="6">
    <location>
        <begin position="124"/>
        <end position="145"/>
    </location>
</feature>
<keyword evidence="5 6" id="KW-0472">Membrane</keyword>
<gene>
    <name evidence="7" type="ORF">EI291_01635</name>
</gene>
<reference evidence="7 8" key="1">
    <citation type="submission" date="2018-12" db="EMBL/GenBank/DDBJ databases">
        <authorList>
            <person name="Feng G."/>
            <person name="Zhu H."/>
        </authorList>
    </citation>
    <scope>NUCLEOTIDE SEQUENCE [LARGE SCALE GENOMIC DNA]</scope>
    <source>
        <strain evidence="7 8">KCTC 12533</strain>
    </source>
</reference>
<feature type="transmembrane region" description="Helical" evidence="6">
    <location>
        <begin position="450"/>
        <end position="470"/>
    </location>
</feature>
<keyword evidence="2" id="KW-1003">Cell membrane</keyword>
<feature type="transmembrane region" description="Helical" evidence="6">
    <location>
        <begin position="358"/>
        <end position="377"/>
    </location>
</feature>
<comment type="subcellular location">
    <subcellularLocation>
        <location evidence="1">Cell membrane</location>
        <topology evidence="1">Multi-pass membrane protein</topology>
    </subcellularLocation>
</comment>
<dbReference type="Proteomes" id="UP000273500">
    <property type="component" value="Unassembled WGS sequence"/>
</dbReference>
<feature type="transmembrane region" description="Helical" evidence="6">
    <location>
        <begin position="329"/>
        <end position="346"/>
    </location>
</feature>
<evidence type="ECO:0000256" key="5">
    <source>
        <dbReference type="ARBA" id="ARBA00023136"/>
    </source>
</evidence>
<feature type="transmembrane region" description="Helical" evidence="6">
    <location>
        <begin position="152"/>
        <end position="170"/>
    </location>
</feature>
<organism evidence="7 8">
    <name type="scientific">Hymenobacter rigui</name>
    <dbReference type="NCBI Taxonomy" id="334424"/>
    <lineage>
        <taxon>Bacteria</taxon>
        <taxon>Pseudomonadati</taxon>
        <taxon>Bacteroidota</taxon>
        <taxon>Cytophagia</taxon>
        <taxon>Cytophagales</taxon>
        <taxon>Hymenobacteraceae</taxon>
        <taxon>Hymenobacter</taxon>
    </lineage>
</organism>
<keyword evidence="3 6" id="KW-0812">Transmembrane</keyword>
<accession>A0A3R9P8E1</accession>
<feature type="transmembrane region" description="Helical" evidence="6">
    <location>
        <begin position="263"/>
        <end position="280"/>
    </location>
</feature>
<proteinExistence type="predicted"/>
<protein>
    <recommendedName>
        <fullName evidence="9">Polysaccharide biosynthesis protein C-terminal domain-containing protein</fullName>
    </recommendedName>
</protein>
<dbReference type="EMBL" id="RWIT01000001">
    <property type="protein sequence ID" value="RSK51044.1"/>
    <property type="molecule type" value="Genomic_DNA"/>
</dbReference>
<evidence type="ECO:0000256" key="4">
    <source>
        <dbReference type="ARBA" id="ARBA00022989"/>
    </source>
</evidence>
<evidence type="ECO:0000256" key="3">
    <source>
        <dbReference type="ARBA" id="ARBA00022692"/>
    </source>
</evidence>
<evidence type="ECO:0000313" key="7">
    <source>
        <dbReference type="EMBL" id="RSK51044.1"/>
    </source>
</evidence>
<feature type="transmembrane region" description="Helical" evidence="6">
    <location>
        <begin position="383"/>
        <end position="404"/>
    </location>
</feature>
<evidence type="ECO:0000256" key="6">
    <source>
        <dbReference type="SAM" id="Phobius"/>
    </source>
</evidence>
<feature type="transmembrane region" description="Helical" evidence="6">
    <location>
        <begin position="240"/>
        <end position="257"/>
    </location>
</feature>
<feature type="transmembrane region" description="Helical" evidence="6">
    <location>
        <begin position="416"/>
        <end position="438"/>
    </location>
</feature>
<evidence type="ECO:0000256" key="2">
    <source>
        <dbReference type="ARBA" id="ARBA00022475"/>
    </source>
</evidence>
<feature type="transmembrane region" description="Helical" evidence="6">
    <location>
        <begin position="59"/>
        <end position="80"/>
    </location>
</feature>
<evidence type="ECO:0008006" key="9">
    <source>
        <dbReference type="Google" id="ProtNLM"/>
    </source>
</evidence>
<feature type="transmembrane region" description="Helical" evidence="6">
    <location>
        <begin position="292"/>
        <end position="314"/>
    </location>
</feature>
<dbReference type="AlphaFoldDB" id="A0A3R9P8E1"/>
<dbReference type="GO" id="GO:0005886">
    <property type="term" value="C:plasma membrane"/>
    <property type="evidence" value="ECO:0007669"/>
    <property type="project" value="UniProtKB-SubCell"/>
</dbReference>
<sequence>MTPPPVMPKPGAPTRSTLLGTSASIFLIRFFPTLASVVALVWLSRSIDPIWYGSYQGFWVQWQVAHVVACLGMPTLMLTYSKGQVHAFLRRLTGLHWLGAIAWICLCAKGLMLAQHDDMALFPGWQPALFLVLNVPVAVLEAYALLGRQFRAVVLVSGLYAGLFVLSHGLRAIPLIGFSNLMNLLLLGSGLRLLALALLARQQFRQEPPVVELPAGLRHVWLHTALNEVVQILFRWVDKLVLSFLLPAALFALYFNGTIDVPFLPLLLGAAGSALLLHFHESEVSDAQRVQLLKATAALLGRLVFPLFFFLVLFRRELFGVVFAHRYDAAVPLFLFSSLVIPLRAYNFTALLQHKGHGRIITTGAVLDLLLALLLMYPLYRWLGLGGVALAFVISTWWQAGYYLRHTARLMEVRWAAMLPLRTWALQLLSFGGGLLLLHELLARYLSEAGVLWTGTSVLLVLLAAQLWWARRADG</sequence>
<name>A0A3R9P8E1_9BACT</name>
<dbReference type="InterPro" id="IPR050833">
    <property type="entry name" value="Poly_Biosynth_Transport"/>
</dbReference>
<evidence type="ECO:0000313" key="8">
    <source>
        <dbReference type="Proteomes" id="UP000273500"/>
    </source>
</evidence>
<dbReference type="PANTHER" id="PTHR30250:SF11">
    <property type="entry name" value="O-ANTIGEN TRANSPORTER-RELATED"/>
    <property type="match status" value="1"/>
</dbReference>
<keyword evidence="8" id="KW-1185">Reference proteome</keyword>
<keyword evidence="4 6" id="KW-1133">Transmembrane helix</keyword>
<comment type="caution">
    <text evidence="7">The sequence shown here is derived from an EMBL/GenBank/DDBJ whole genome shotgun (WGS) entry which is preliminary data.</text>
</comment>